<evidence type="ECO:0000259" key="1">
    <source>
        <dbReference type="PROSITE" id="PS50017"/>
    </source>
</evidence>
<dbReference type="InterPro" id="IPR000488">
    <property type="entry name" value="Death_dom"/>
</dbReference>
<organism evidence="2 3">
    <name type="scientific">Cloeon dipterum</name>
    <dbReference type="NCBI Taxonomy" id="197152"/>
    <lineage>
        <taxon>Eukaryota</taxon>
        <taxon>Metazoa</taxon>
        <taxon>Ecdysozoa</taxon>
        <taxon>Arthropoda</taxon>
        <taxon>Hexapoda</taxon>
        <taxon>Insecta</taxon>
        <taxon>Pterygota</taxon>
        <taxon>Palaeoptera</taxon>
        <taxon>Ephemeroptera</taxon>
        <taxon>Pisciforma</taxon>
        <taxon>Baetidae</taxon>
        <taxon>Cloeon</taxon>
    </lineage>
</organism>
<dbReference type="Proteomes" id="UP000494165">
    <property type="component" value="Unassembled WGS sequence"/>
</dbReference>
<name>A0A8S1DBT9_9INSE</name>
<dbReference type="Gene3D" id="1.10.533.10">
    <property type="entry name" value="Death Domain, Fas"/>
    <property type="match status" value="1"/>
</dbReference>
<dbReference type="SUPFAM" id="SSF47986">
    <property type="entry name" value="DEATH domain"/>
    <property type="match status" value="1"/>
</dbReference>
<dbReference type="PROSITE" id="PS50017">
    <property type="entry name" value="DEATH_DOMAIN"/>
    <property type="match status" value="1"/>
</dbReference>
<dbReference type="CDD" id="cd01670">
    <property type="entry name" value="Death"/>
    <property type="match status" value="1"/>
</dbReference>
<accession>A0A8S1DBT9</accession>
<proteinExistence type="predicted"/>
<sequence length="173" mass="19625">MPISLEESFAQLTDGIIARAGDLNQSQHLLQRFLEKHPDVLSTRFRTTYLQENLAELIHELIRTCCISEDNIELLADIVKNNQELNSAYRQHLKRIVDKPGGLAFANKNTEAVIAHIAKNIGRTWSFFGRQVGLPDAEMDEIQDEISDATERIEKAKIPKFIDPNLTLTLCIN</sequence>
<feature type="domain" description="Death" evidence="1">
    <location>
        <begin position="110"/>
        <end position="145"/>
    </location>
</feature>
<gene>
    <name evidence="2" type="ORF">CLODIP_2_CD00650</name>
</gene>
<comment type="caution">
    <text evidence="2">The sequence shown here is derived from an EMBL/GenBank/DDBJ whole genome shotgun (WGS) entry which is preliminary data.</text>
</comment>
<dbReference type="EMBL" id="CADEPI010000174">
    <property type="protein sequence ID" value="CAB3378888.1"/>
    <property type="molecule type" value="Genomic_DNA"/>
</dbReference>
<reference evidence="2 3" key="1">
    <citation type="submission" date="2020-04" db="EMBL/GenBank/DDBJ databases">
        <authorList>
            <person name="Alioto T."/>
            <person name="Alioto T."/>
            <person name="Gomez Garrido J."/>
        </authorList>
    </citation>
    <scope>NUCLEOTIDE SEQUENCE [LARGE SCALE GENOMIC DNA]</scope>
</reference>
<dbReference type="OrthoDB" id="100767at2759"/>
<dbReference type="GO" id="GO:0007165">
    <property type="term" value="P:signal transduction"/>
    <property type="evidence" value="ECO:0007669"/>
    <property type="project" value="InterPro"/>
</dbReference>
<dbReference type="AlphaFoldDB" id="A0A8S1DBT9"/>
<evidence type="ECO:0000313" key="2">
    <source>
        <dbReference type="EMBL" id="CAB3378888.1"/>
    </source>
</evidence>
<protein>
    <recommendedName>
        <fullName evidence="1">Death domain-containing protein</fullName>
    </recommendedName>
</protein>
<keyword evidence="3" id="KW-1185">Reference proteome</keyword>
<evidence type="ECO:0000313" key="3">
    <source>
        <dbReference type="Proteomes" id="UP000494165"/>
    </source>
</evidence>
<dbReference type="InterPro" id="IPR011029">
    <property type="entry name" value="DEATH-like_dom_sf"/>
</dbReference>